<dbReference type="HAMAP" id="MF_01337_A">
    <property type="entry name" value="Ribosomal_uL18_A"/>
    <property type="match status" value="1"/>
</dbReference>
<sequence>MATGPRYKVPFRRRREGRTNYHTRRKLIISKQPRLVTRKSLSRMQIQLVTAEQSGDKTHVSCVSTELKKYGYTASTSNTTAAYLTGQLMGHRMIKQGWKSAILDIGLYSSTKGSRIYAALKGVVDAGVDVPCDAKIFPDEERIRGEIAAKYNGTDITTQFESTLEKITSLQEERTNEQ</sequence>
<dbReference type="GO" id="GO:0000027">
    <property type="term" value="P:ribosomal large subunit assembly"/>
    <property type="evidence" value="ECO:0007669"/>
    <property type="project" value="TreeGrafter"/>
</dbReference>
<dbReference type="SUPFAM" id="SSF53137">
    <property type="entry name" value="Translational machinery components"/>
    <property type="match status" value="1"/>
</dbReference>
<evidence type="ECO:0000256" key="3">
    <source>
        <dbReference type="ARBA" id="ARBA00022884"/>
    </source>
</evidence>
<dbReference type="PANTHER" id="PTHR23410">
    <property type="entry name" value="RIBOSOMAL PROTEIN L5-RELATED"/>
    <property type="match status" value="1"/>
</dbReference>
<evidence type="ECO:0000256" key="4">
    <source>
        <dbReference type="ARBA" id="ARBA00022980"/>
    </source>
</evidence>
<name>A0A811T7E7_9EURY</name>
<accession>A0A811T7E7</accession>
<dbReference type="Proteomes" id="UP000612009">
    <property type="component" value="Unassembled WGS sequence"/>
</dbReference>
<evidence type="ECO:0000256" key="6">
    <source>
        <dbReference type="HAMAP-Rule" id="MF_01337"/>
    </source>
</evidence>
<comment type="function">
    <text evidence="6">This is one of the proteins that bind and probably mediate the attachment of the 5S RNA into the large ribosomal subunit, where it forms part of the central protuberance.</text>
</comment>
<gene>
    <name evidence="6" type="primary">rpl18</name>
    <name evidence="7" type="ORF">LAKADJCE_00114</name>
</gene>
<evidence type="ECO:0000313" key="8">
    <source>
        <dbReference type="Proteomes" id="UP000612009"/>
    </source>
</evidence>
<evidence type="ECO:0000313" key="7">
    <source>
        <dbReference type="EMBL" id="CAD6491399.1"/>
    </source>
</evidence>
<proteinExistence type="inferred from homology"/>
<reference evidence="7" key="1">
    <citation type="submission" date="2020-10" db="EMBL/GenBank/DDBJ databases">
        <authorList>
            <person name="Hahn C.J."/>
            <person name="Laso-Perez R."/>
            <person name="Vulcano F."/>
            <person name="Vaziourakis K.-M."/>
            <person name="Stokke R."/>
            <person name="Steen I.H."/>
            <person name="Teske A."/>
            <person name="Boetius A."/>
            <person name="Liebeke M."/>
            <person name="Amann R."/>
            <person name="Knittel K."/>
        </authorList>
    </citation>
    <scope>NUCLEOTIDE SEQUENCE</scope>
    <source>
        <strain evidence="7">Gfbio:e3339647-f889-4370-9287-4fb5cb688e4c:AG392J18_GoMArc1</strain>
    </source>
</reference>
<comment type="similarity">
    <text evidence="1 6">Belongs to the universal ribosomal protein uL18 family.</text>
</comment>
<evidence type="ECO:0000256" key="2">
    <source>
        <dbReference type="ARBA" id="ARBA00022730"/>
    </source>
</evidence>
<evidence type="ECO:0000256" key="1">
    <source>
        <dbReference type="ARBA" id="ARBA00007116"/>
    </source>
</evidence>
<keyword evidence="3 6" id="KW-0694">RNA-binding</keyword>
<dbReference type="GO" id="GO:0006412">
    <property type="term" value="P:translation"/>
    <property type="evidence" value="ECO:0007669"/>
    <property type="project" value="UniProtKB-UniRule"/>
</dbReference>
<comment type="subunit">
    <text evidence="6">Part of the 50S ribosomal subunit. Contacts the 5S and 23S rRNAs.</text>
</comment>
<dbReference type="CDD" id="cd00432">
    <property type="entry name" value="Ribosomal_L18_L5e"/>
    <property type="match status" value="1"/>
</dbReference>
<dbReference type="Pfam" id="PF17144">
    <property type="entry name" value="Ribosomal_L5e"/>
    <property type="match status" value="2"/>
</dbReference>
<keyword evidence="2 6" id="KW-0699">rRNA-binding</keyword>
<dbReference type="NCBIfam" id="NF006342">
    <property type="entry name" value="PRK08569.1"/>
    <property type="match status" value="1"/>
</dbReference>
<dbReference type="InterPro" id="IPR057267">
    <property type="entry name" value="Rbsml_uL18_arch"/>
</dbReference>
<protein>
    <recommendedName>
        <fullName evidence="6">Large ribosomal subunit protein uL18</fullName>
    </recommendedName>
</protein>
<keyword evidence="4 6" id="KW-0689">Ribosomal protein</keyword>
<dbReference type="AlphaFoldDB" id="A0A811T7E7"/>
<dbReference type="PANTHER" id="PTHR23410:SF12">
    <property type="entry name" value="LARGE RIBOSOMAL SUBUNIT PROTEIN UL18"/>
    <property type="match status" value="1"/>
</dbReference>
<dbReference type="InterPro" id="IPR057268">
    <property type="entry name" value="Ribosomal_L18"/>
</dbReference>
<dbReference type="Gene3D" id="3.30.420.100">
    <property type="match status" value="1"/>
</dbReference>
<comment type="caution">
    <text evidence="7">The sequence shown here is derived from an EMBL/GenBank/DDBJ whole genome shotgun (WGS) entry which is preliminary data.</text>
</comment>
<dbReference type="GO" id="GO:0003735">
    <property type="term" value="F:structural constituent of ribosome"/>
    <property type="evidence" value="ECO:0007669"/>
    <property type="project" value="InterPro"/>
</dbReference>
<dbReference type="GO" id="GO:0008097">
    <property type="term" value="F:5S rRNA binding"/>
    <property type="evidence" value="ECO:0007669"/>
    <property type="project" value="InterPro"/>
</dbReference>
<evidence type="ECO:0000256" key="5">
    <source>
        <dbReference type="ARBA" id="ARBA00023274"/>
    </source>
</evidence>
<keyword evidence="5 6" id="KW-0687">Ribonucleoprotein</keyword>
<dbReference type="GO" id="GO:0022625">
    <property type="term" value="C:cytosolic large ribosomal subunit"/>
    <property type="evidence" value="ECO:0007669"/>
    <property type="project" value="TreeGrafter"/>
</dbReference>
<dbReference type="InterPro" id="IPR005485">
    <property type="entry name" value="Rbsml_uL18_euk_arch"/>
</dbReference>
<dbReference type="EMBL" id="CAJHIR010000004">
    <property type="protein sequence ID" value="CAD6491399.1"/>
    <property type="molecule type" value="Genomic_DNA"/>
</dbReference>
<organism evidence="7 8">
    <name type="scientific">Candidatus Argoarchaeum ethanivorans</name>
    <dbReference type="NCBI Taxonomy" id="2608793"/>
    <lineage>
        <taxon>Archaea</taxon>
        <taxon>Methanobacteriati</taxon>
        <taxon>Methanobacteriota</taxon>
        <taxon>Stenosarchaea group</taxon>
        <taxon>Methanomicrobia</taxon>
        <taxon>Methanosarcinales</taxon>
        <taxon>Methanosarcinales incertae sedis</taxon>
        <taxon>GOM Arc I cluster</taxon>
        <taxon>Candidatus Argoarchaeum</taxon>
    </lineage>
</organism>